<name>A0A401SDA5_CHIPU</name>
<keyword evidence="3" id="KW-1185">Reference proteome</keyword>
<feature type="region of interest" description="Disordered" evidence="1">
    <location>
        <begin position="1"/>
        <end position="26"/>
    </location>
</feature>
<evidence type="ECO:0000313" key="2">
    <source>
        <dbReference type="EMBL" id="GCC28386.1"/>
    </source>
</evidence>
<dbReference type="EMBL" id="BEZZ01000202">
    <property type="protein sequence ID" value="GCC28386.1"/>
    <property type="molecule type" value="Genomic_DNA"/>
</dbReference>
<gene>
    <name evidence="2" type="ORF">chiPu_0006816</name>
</gene>
<evidence type="ECO:0000313" key="3">
    <source>
        <dbReference type="Proteomes" id="UP000287033"/>
    </source>
</evidence>
<proteinExistence type="predicted"/>
<comment type="caution">
    <text evidence="2">The sequence shown here is derived from an EMBL/GenBank/DDBJ whole genome shotgun (WGS) entry which is preliminary data.</text>
</comment>
<reference evidence="2 3" key="1">
    <citation type="journal article" date="2018" name="Nat. Ecol. Evol.">
        <title>Shark genomes provide insights into elasmobranch evolution and the origin of vertebrates.</title>
        <authorList>
            <person name="Hara Y"/>
            <person name="Yamaguchi K"/>
            <person name="Onimaru K"/>
            <person name="Kadota M"/>
            <person name="Koyanagi M"/>
            <person name="Keeley SD"/>
            <person name="Tatsumi K"/>
            <person name="Tanaka K"/>
            <person name="Motone F"/>
            <person name="Kageyama Y"/>
            <person name="Nozu R"/>
            <person name="Adachi N"/>
            <person name="Nishimura O"/>
            <person name="Nakagawa R"/>
            <person name="Tanegashima C"/>
            <person name="Kiyatake I"/>
            <person name="Matsumoto R"/>
            <person name="Murakumo K"/>
            <person name="Nishida K"/>
            <person name="Terakita A"/>
            <person name="Kuratani S"/>
            <person name="Sato K"/>
            <person name="Hyodo S Kuraku.S."/>
        </authorList>
    </citation>
    <scope>NUCLEOTIDE SEQUENCE [LARGE SCALE GENOMIC DNA]</scope>
</reference>
<sequence length="80" mass="8361">MSVLSQSPETKTEVQEGEGGFGVGPGDLEVRVEGVDELFNLRVGARGGTDTVIDVVAEMGDGASVFAEEELFRVSTKGQS</sequence>
<dbReference type="AlphaFoldDB" id="A0A401SDA5"/>
<evidence type="ECO:0000256" key="1">
    <source>
        <dbReference type="SAM" id="MobiDB-lite"/>
    </source>
</evidence>
<accession>A0A401SDA5</accession>
<organism evidence="2 3">
    <name type="scientific">Chiloscyllium punctatum</name>
    <name type="common">Brownbanded bambooshark</name>
    <name type="synonym">Hemiscyllium punctatum</name>
    <dbReference type="NCBI Taxonomy" id="137246"/>
    <lineage>
        <taxon>Eukaryota</taxon>
        <taxon>Metazoa</taxon>
        <taxon>Chordata</taxon>
        <taxon>Craniata</taxon>
        <taxon>Vertebrata</taxon>
        <taxon>Chondrichthyes</taxon>
        <taxon>Elasmobranchii</taxon>
        <taxon>Galeomorphii</taxon>
        <taxon>Galeoidea</taxon>
        <taxon>Orectolobiformes</taxon>
        <taxon>Hemiscylliidae</taxon>
        <taxon>Chiloscyllium</taxon>
    </lineage>
</organism>
<protein>
    <submittedName>
        <fullName evidence="2">Uncharacterized protein</fullName>
    </submittedName>
</protein>
<dbReference type="Proteomes" id="UP000287033">
    <property type="component" value="Unassembled WGS sequence"/>
</dbReference>